<organism evidence="2 3">
    <name type="scientific">Dreissena polymorpha</name>
    <name type="common">Zebra mussel</name>
    <name type="synonym">Mytilus polymorpha</name>
    <dbReference type="NCBI Taxonomy" id="45954"/>
    <lineage>
        <taxon>Eukaryota</taxon>
        <taxon>Metazoa</taxon>
        <taxon>Spiralia</taxon>
        <taxon>Lophotrochozoa</taxon>
        <taxon>Mollusca</taxon>
        <taxon>Bivalvia</taxon>
        <taxon>Autobranchia</taxon>
        <taxon>Heteroconchia</taxon>
        <taxon>Euheterodonta</taxon>
        <taxon>Imparidentia</taxon>
        <taxon>Neoheterodontei</taxon>
        <taxon>Myida</taxon>
        <taxon>Dreissenoidea</taxon>
        <taxon>Dreissenidae</taxon>
        <taxon>Dreissena</taxon>
    </lineage>
</organism>
<dbReference type="AlphaFoldDB" id="A0A9D4S8P0"/>
<comment type="caution">
    <text evidence="2">The sequence shown here is derived from an EMBL/GenBank/DDBJ whole genome shotgun (WGS) entry which is preliminary data.</text>
</comment>
<keyword evidence="3" id="KW-1185">Reference proteome</keyword>
<dbReference type="Proteomes" id="UP000828390">
    <property type="component" value="Unassembled WGS sequence"/>
</dbReference>
<sequence>MSSVFSSHRKVIVLAVVAFQLPGVLVHVFMSLCSAAVSASSASLFMYLISSLLADVFTTLSFSLYSFEIISLSLRDLVSNSFFLIRLLSSL</sequence>
<name>A0A9D4S8P0_DREPO</name>
<keyword evidence="1" id="KW-1133">Transmembrane helix</keyword>
<dbReference type="EMBL" id="JAIWYP010000001">
    <property type="protein sequence ID" value="KAH3893792.1"/>
    <property type="molecule type" value="Genomic_DNA"/>
</dbReference>
<evidence type="ECO:0000313" key="3">
    <source>
        <dbReference type="Proteomes" id="UP000828390"/>
    </source>
</evidence>
<feature type="transmembrane region" description="Helical" evidence="1">
    <location>
        <begin position="45"/>
        <end position="67"/>
    </location>
</feature>
<evidence type="ECO:0000256" key="1">
    <source>
        <dbReference type="SAM" id="Phobius"/>
    </source>
</evidence>
<reference evidence="2" key="2">
    <citation type="submission" date="2020-11" db="EMBL/GenBank/DDBJ databases">
        <authorList>
            <person name="McCartney M.A."/>
            <person name="Auch B."/>
            <person name="Kono T."/>
            <person name="Mallez S."/>
            <person name="Becker A."/>
            <person name="Gohl D.M."/>
            <person name="Silverstein K.A.T."/>
            <person name="Koren S."/>
            <person name="Bechman K.B."/>
            <person name="Herman A."/>
            <person name="Abrahante J.E."/>
            <person name="Garbe J."/>
        </authorList>
    </citation>
    <scope>NUCLEOTIDE SEQUENCE</scope>
    <source>
        <strain evidence="2">Duluth1</strain>
        <tissue evidence="2">Whole animal</tissue>
    </source>
</reference>
<evidence type="ECO:0000313" key="2">
    <source>
        <dbReference type="EMBL" id="KAH3893792.1"/>
    </source>
</evidence>
<proteinExistence type="predicted"/>
<gene>
    <name evidence="2" type="ORF">DPMN_017943</name>
</gene>
<keyword evidence="1" id="KW-0472">Membrane</keyword>
<accession>A0A9D4S8P0</accession>
<reference evidence="2" key="1">
    <citation type="journal article" date="2019" name="bioRxiv">
        <title>The Genome of the Zebra Mussel, Dreissena polymorpha: A Resource for Invasive Species Research.</title>
        <authorList>
            <person name="McCartney M.A."/>
            <person name="Auch B."/>
            <person name="Kono T."/>
            <person name="Mallez S."/>
            <person name="Zhang Y."/>
            <person name="Obille A."/>
            <person name="Becker A."/>
            <person name="Abrahante J.E."/>
            <person name="Garbe J."/>
            <person name="Badalamenti J.P."/>
            <person name="Herman A."/>
            <person name="Mangelson H."/>
            <person name="Liachko I."/>
            <person name="Sullivan S."/>
            <person name="Sone E.D."/>
            <person name="Koren S."/>
            <person name="Silverstein K.A.T."/>
            <person name="Beckman K.B."/>
            <person name="Gohl D.M."/>
        </authorList>
    </citation>
    <scope>NUCLEOTIDE SEQUENCE</scope>
    <source>
        <strain evidence="2">Duluth1</strain>
        <tissue evidence="2">Whole animal</tissue>
    </source>
</reference>
<keyword evidence="1" id="KW-0812">Transmembrane</keyword>
<protein>
    <submittedName>
        <fullName evidence="2">Uncharacterized protein</fullName>
    </submittedName>
</protein>